<accession>A0A0E9Q1G1</accession>
<evidence type="ECO:0000313" key="1">
    <source>
        <dbReference type="EMBL" id="JAH10332.1"/>
    </source>
</evidence>
<reference evidence="1" key="1">
    <citation type="submission" date="2014-11" db="EMBL/GenBank/DDBJ databases">
        <authorList>
            <person name="Amaro Gonzalez C."/>
        </authorList>
    </citation>
    <scope>NUCLEOTIDE SEQUENCE</scope>
</reference>
<name>A0A0E9Q1G1_ANGAN</name>
<dbReference type="EMBL" id="GBXM01098245">
    <property type="protein sequence ID" value="JAH10332.1"/>
    <property type="molecule type" value="Transcribed_RNA"/>
</dbReference>
<dbReference type="AlphaFoldDB" id="A0A0E9Q1G1"/>
<reference evidence="1" key="2">
    <citation type="journal article" date="2015" name="Fish Shellfish Immunol.">
        <title>Early steps in the European eel (Anguilla anguilla)-Vibrio vulnificus interaction in the gills: Role of the RtxA13 toxin.</title>
        <authorList>
            <person name="Callol A."/>
            <person name="Pajuelo D."/>
            <person name="Ebbesson L."/>
            <person name="Teles M."/>
            <person name="MacKenzie S."/>
            <person name="Amaro C."/>
        </authorList>
    </citation>
    <scope>NUCLEOTIDE SEQUENCE</scope>
</reference>
<proteinExistence type="predicted"/>
<organism evidence="1">
    <name type="scientific">Anguilla anguilla</name>
    <name type="common">European freshwater eel</name>
    <name type="synonym">Muraena anguilla</name>
    <dbReference type="NCBI Taxonomy" id="7936"/>
    <lineage>
        <taxon>Eukaryota</taxon>
        <taxon>Metazoa</taxon>
        <taxon>Chordata</taxon>
        <taxon>Craniata</taxon>
        <taxon>Vertebrata</taxon>
        <taxon>Euteleostomi</taxon>
        <taxon>Actinopterygii</taxon>
        <taxon>Neopterygii</taxon>
        <taxon>Teleostei</taxon>
        <taxon>Anguilliformes</taxon>
        <taxon>Anguillidae</taxon>
        <taxon>Anguilla</taxon>
    </lineage>
</organism>
<protein>
    <submittedName>
        <fullName evidence="1">Uncharacterized protein</fullName>
    </submittedName>
</protein>
<sequence>MVWTCGQGTRDKQYDMKGRRVNCQRMKIYSSLAPPVPLR</sequence>